<evidence type="ECO:0000256" key="1">
    <source>
        <dbReference type="ARBA" id="ARBA00005662"/>
    </source>
</evidence>
<reference evidence="4" key="1">
    <citation type="journal article" date="2019" name="Int. J. Syst. Evol. Microbiol.">
        <title>The Global Catalogue of Microorganisms (GCM) 10K type strain sequencing project: providing services to taxonomists for standard genome sequencing and annotation.</title>
        <authorList>
            <consortium name="The Broad Institute Genomics Platform"/>
            <consortium name="The Broad Institute Genome Sequencing Center for Infectious Disease"/>
            <person name="Wu L."/>
            <person name="Ma J."/>
        </authorList>
    </citation>
    <scope>NUCLEOTIDE SEQUENCE [LARGE SCALE GENOMIC DNA]</scope>
    <source>
        <strain evidence="4">JCM 19173</strain>
    </source>
</reference>
<gene>
    <name evidence="3" type="ORF">GCM10010844_30330</name>
</gene>
<dbReference type="CDD" id="cd07381">
    <property type="entry name" value="MPP_CapA"/>
    <property type="match status" value="1"/>
</dbReference>
<dbReference type="PANTHER" id="PTHR33393:SF11">
    <property type="entry name" value="POLYGLUTAMINE SYNTHESIS ACCESSORY PROTEIN RV0574C-RELATED"/>
    <property type="match status" value="1"/>
</dbReference>
<protein>
    <recommendedName>
        <fullName evidence="2">Capsule synthesis protein CapA domain-containing protein</fullName>
    </recommendedName>
</protein>
<name>A0ABQ2FMU3_9DEIO</name>
<evidence type="ECO:0000313" key="4">
    <source>
        <dbReference type="Proteomes" id="UP000604341"/>
    </source>
</evidence>
<keyword evidence="4" id="KW-1185">Reference proteome</keyword>
<dbReference type="RefSeq" id="WP_189069828.1">
    <property type="nucleotide sequence ID" value="NZ_BMPE01000010.1"/>
</dbReference>
<comment type="caution">
    <text evidence="3">The sequence shown here is derived from an EMBL/GenBank/DDBJ whole genome shotgun (WGS) entry which is preliminary data.</text>
</comment>
<dbReference type="SMART" id="SM00854">
    <property type="entry name" value="PGA_cap"/>
    <property type="match status" value="1"/>
</dbReference>
<comment type="similarity">
    <text evidence="1">Belongs to the CapA family.</text>
</comment>
<dbReference type="PANTHER" id="PTHR33393">
    <property type="entry name" value="POLYGLUTAMINE SYNTHESIS ACCESSORY PROTEIN RV0574C-RELATED"/>
    <property type="match status" value="1"/>
</dbReference>
<dbReference type="SUPFAM" id="SSF56300">
    <property type="entry name" value="Metallo-dependent phosphatases"/>
    <property type="match status" value="1"/>
</dbReference>
<dbReference type="InterPro" id="IPR052169">
    <property type="entry name" value="CW_Biosynth-Accessory"/>
</dbReference>
<proteinExistence type="inferred from homology"/>
<dbReference type="Gene3D" id="3.60.21.10">
    <property type="match status" value="1"/>
</dbReference>
<feature type="domain" description="Capsule synthesis protein CapA" evidence="2">
    <location>
        <begin position="7"/>
        <end position="224"/>
    </location>
</feature>
<dbReference type="Proteomes" id="UP000604341">
    <property type="component" value="Unassembled WGS sequence"/>
</dbReference>
<organism evidence="3 4">
    <name type="scientific">Deinococcus radiotolerans</name>
    <dbReference type="NCBI Taxonomy" id="1309407"/>
    <lineage>
        <taxon>Bacteria</taxon>
        <taxon>Thermotogati</taxon>
        <taxon>Deinococcota</taxon>
        <taxon>Deinococci</taxon>
        <taxon>Deinococcales</taxon>
        <taxon>Deinococcaceae</taxon>
        <taxon>Deinococcus</taxon>
    </lineage>
</organism>
<dbReference type="InterPro" id="IPR019079">
    <property type="entry name" value="Capsule_synth_CapA"/>
</dbReference>
<accession>A0ABQ2FMU3</accession>
<dbReference type="EMBL" id="BMPE01000010">
    <property type="protein sequence ID" value="GGL09580.1"/>
    <property type="molecule type" value="Genomic_DNA"/>
</dbReference>
<sequence length="333" mass="36027">MTRQDTPLIFLGDVQCAALSVRSSLPAGFVVANLEAPLTHAAKRAEGKICLKANPAHVTLLRDLGVRAVSLANNHLLDYGEEGVDETLRTLSAAGIAHFGFGSAEDHYGNPLVVHAGGAAVGLLSYAHPSCRPLTQTGGRGIALYDPARVQADVARARALGCVSVVVCLHWGNEDCPVPTAQQVAVAREVYALGADHLIGHHSHIVQPRSGRTFFGLGNVHMAELNEPVIQGGAVSHVFRKIHMPWNTWSVVPILDLPGGQTRVWRSRLRGSELSFTPGGVMNVPPPLLAPLARAEPLVRRLYYWTRLARLFWQQPRLPNRAQLALVFGRSRP</sequence>
<evidence type="ECO:0000259" key="2">
    <source>
        <dbReference type="SMART" id="SM00854"/>
    </source>
</evidence>
<dbReference type="Pfam" id="PF09587">
    <property type="entry name" value="PGA_cap"/>
    <property type="match status" value="1"/>
</dbReference>
<dbReference type="InterPro" id="IPR029052">
    <property type="entry name" value="Metallo-depent_PP-like"/>
</dbReference>
<evidence type="ECO:0000313" key="3">
    <source>
        <dbReference type="EMBL" id="GGL09580.1"/>
    </source>
</evidence>